<dbReference type="InParanoid" id="A0A4R6QPJ1"/>
<accession>A0A4R6QPJ1</accession>
<dbReference type="OrthoDB" id="8906090at2"/>
<comment type="caution">
    <text evidence="1">The sequence shown here is derived from an EMBL/GenBank/DDBJ whole genome shotgun (WGS) entry which is preliminary data.</text>
</comment>
<dbReference type="EMBL" id="SNXS01000002">
    <property type="protein sequence ID" value="TDP72916.1"/>
    <property type="molecule type" value="Genomic_DNA"/>
</dbReference>
<keyword evidence="2" id="KW-1185">Reference proteome</keyword>
<proteinExistence type="predicted"/>
<evidence type="ECO:0000313" key="1">
    <source>
        <dbReference type="EMBL" id="TDP72916.1"/>
    </source>
</evidence>
<gene>
    <name evidence="1" type="ORF">DES47_102662</name>
</gene>
<evidence type="ECO:0000313" key="2">
    <source>
        <dbReference type="Proteomes" id="UP000295361"/>
    </source>
</evidence>
<name>A0A4R6QPJ1_9BURK</name>
<dbReference type="Proteomes" id="UP000295361">
    <property type="component" value="Unassembled WGS sequence"/>
</dbReference>
<dbReference type="AlphaFoldDB" id="A0A4R6QPJ1"/>
<protein>
    <submittedName>
        <fullName evidence="1">Uncharacterized protein</fullName>
    </submittedName>
</protein>
<reference evidence="1 2" key="1">
    <citation type="submission" date="2019-03" db="EMBL/GenBank/DDBJ databases">
        <title>Genomic Encyclopedia of Type Strains, Phase IV (KMG-IV): sequencing the most valuable type-strain genomes for metagenomic binning, comparative biology and taxonomic classification.</title>
        <authorList>
            <person name="Goeker M."/>
        </authorList>
    </citation>
    <scope>NUCLEOTIDE SEQUENCE [LARGE SCALE GENOMIC DNA]</scope>
    <source>
        <strain evidence="1 2">DSM 16998</strain>
    </source>
</reference>
<dbReference type="RefSeq" id="WP_133700340.1">
    <property type="nucleotide sequence ID" value="NZ_SNXS01000002.1"/>
</dbReference>
<organism evidence="1 2">
    <name type="scientific">Roseateles toxinivorans</name>
    <dbReference type="NCBI Taxonomy" id="270368"/>
    <lineage>
        <taxon>Bacteria</taxon>
        <taxon>Pseudomonadati</taxon>
        <taxon>Pseudomonadota</taxon>
        <taxon>Betaproteobacteria</taxon>
        <taxon>Burkholderiales</taxon>
        <taxon>Sphaerotilaceae</taxon>
        <taxon>Roseateles</taxon>
    </lineage>
</organism>
<sequence length="80" mass="8623">MHSPPVKYLILIEAAGAMQARLFDAQRRHVADLDSATEEIPGMLAGLRPAPGADPELWGSALKGHSEAECREAQVYTLPV</sequence>